<feature type="domain" description="HTH araC/xylS-type" evidence="4">
    <location>
        <begin position="121"/>
        <end position="222"/>
    </location>
</feature>
<keyword evidence="1" id="KW-0805">Transcription regulation</keyword>
<evidence type="ECO:0000259" key="4">
    <source>
        <dbReference type="PROSITE" id="PS01124"/>
    </source>
</evidence>
<comment type="caution">
    <text evidence="5">The sequence shown here is derived from an EMBL/GenBank/DDBJ whole genome shotgun (WGS) entry which is preliminary data.</text>
</comment>
<evidence type="ECO:0000313" key="6">
    <source>
        <dbReference type="Proteomes" id="UP000694287"/>
    </source>
</evidence>
<dbReference type="EMBL" id="JADQDK010000001">
    <property type="protein sequence ID" value="MBW0138504.1"/>
    <property type="molecule type" value="Genomic_DNA"/>
</dbReference>
<dbReference type="SMART" id="SM00342">
    <property type="entry name" value="HTH_ARAC"/>
    <property type="match status" value="1"/>
</dbReference>
<keyword evidence="6" id="KW-1185">Reference proteome</keyword>
<dbReference type="Proteomes" id="UP000694287">
    <property type="component" value="Unassembled WGS sequence"/>
</dbReference>
<gene>
    <name evidence="5" type="ORF">I4I81_30190</name>
</gene>
<dbReference type="InterPro" id="IPR050204">
    <property type="entry name" value="AraC_XylS_family_regulators"/>
</dbReference>
<evidence type="ECO:0000256" key="1">
    <source>
        <dbReference type="ARBA" id="ARBA00023015"/>
    </source>
</evidence>
<dbReference type="PROSITE" id="PS01124">
    <property type="entry name" value="HTH_ARAC_FAMILY_2"/>
    <property type="match status" value="1"/>
</dbReference>
<dbReference type="InterPro" id="IPR035418">
    <property type="entry name" value="AraC-bd_2"/>
</dbReference>
<evidence type="ECO:0000313" key="5">
    <source>
        <dbReference type="EMBL" id="MBW0138504.1"/>
    </source>
</evidence>
<organism evidence="5 6">
    <name type="scientific">Pseudonocardia abyssalis</name>
    <dbReference type="NCBI Taxonomy" id="2792008"/>
    <lineage>
        <taxon>Bacteria</taxon>
        <taxon>Bacillati</taxon>
        <taxon>Actinomycetota</taxon>
        <taxon>Actinomycetes</taxon>
        <taxon>Pseudonocardiales</taxon>
        <taxon>Pseudonocardiaceae</taxon>
        <taxon>Pseudonocardia</taxon>
    </lineage>
</organism>
<keyword evidence="3" id="KW-0804">Transcription</keyword>
<keyword evidence="2" id="KW-0238">DNA-binding</keyword>
<dbReference type="PANTHER" id="PTHR46796">
    <property type="entry name" value="HTH-TYPE TRANSCRIPTIONAL ACTIVATOR RHAS-RELATED"/>
    <property type="match status" value="1"/>
</dbReference>
<dbReference type="Pfam" id="PF12833">
    <property type="entry name" value="HTH_18"/>
    <property type="match status" value="1"/>
</dbReference>
<accession>A0ABS6V1W0</accession>
<name>A0ABS6V1W0_9PSEU</name>
<dbReference type="PANTHER" id="PTHR46796:SF12">
    <property type="entry name" value="HTH-TYPE DNA-BINDING TRANSCRIPTIONAL ACTIVATOR EUTR"/>
    <property type="match status" value="1"/>
</dbReference>
<evidence type="ECO:0000256" key="3">
    <source>
        <dbReference type="ARBA" id="ARBA00023163"/>
    </source>
</evidence>
<sequence>MIFTPADAVRLEWPASTGQFAVKMSALALHDHLSNLLGAPVPRPVDFHPEVDLRAPAGARLASAIAYYAGEIDRFGGRMSPILESQFENLVIASFLLSSRHRYSQELAGGDSRSARPAAVQRALDFIHENIAEPIGLADIASAAGVSARSLQIAFSRNLTSTPMAVLRDLRLTRVHEELSSNDPESATVSSIATRWGFLHQGRFGQQYRARYGCRPVDTLRRNH</sequence>
<dbReference type="Pfam" id="PF14525">
    <property type="entry name" value="AraC_binding_2"/>
    <property type="match status" value="1"/>
</dbReference>
<dbReference type="InterPro" id="IPR018060">
    <property type="entry name" value="HTH_AraC"/>
</dbReference>
<protein>
    <submittedName>
        <fullName evidence="5">Helix-turn-helix transcriptional regulator</fullName>
    </submittedName>
</protein>
<proteinExistence type="predicted"/>
<evidence type="ECO:0000256" key="2">
    <source>
        <dbReference type="ARBA" id="ARBA00023125"/>
    </source>
</evidence>
<reference evidence="5 6" key="1">
    <citation type="submission" date="2020-11" db="EMBL/GenBank/DDBJ databases">
        <title>Pseudonocardia abyssalis sp. nov. and Pseudonocardia oceani sp. nov., description and phylogenomic analysis of two novel actinomycetes isolated from the deep Southern Ocean.</title>
        <authorList>
            <person name="Parra J."/>
        </authorList>
    </citation>
    <scope>NUCLEOTIDE SEQUENCE [LARGE SCALE GENOMIC DNA]</scope>
    <source>
        <strain evidence="5 6">KRD-168</strain>
    </source>
</reference>